<keyword evidence="10" id="KW-1185">Reference proteome</keyword>
<feature type="transmembrane region" description="Helical" evidence="7">
    <location>
        <begin position="246"/>
        <end position="262"/>
    </location>
</feature>
<feature type="transmembrane region" description="Helical" evidence="7">
    <location>
        <begin position="192"/>
        <end position="212"/>
    </location>
</feature>
<dbReference type="InterPro" id="IPR024962">
    <property type="entry name" value="YukD-like"/>
</dbReference>
<dbReference type="Pfam" id="PF19053">
    <property type="entry name" value="EccD"/>
    <property type="match status" value="1"/>
</dbReference>
<evidence type="ECO:0000256" key="5">
    <source>
        <dbReference type="ARBA" id="ARBA00022989"/>
    </source>
</evidence>
<name>A0A1X1SZM1_9MYCO</name>
<gene>
    <name evidence="9" type="ORF">AWC01_16065</name>
</gene>
<dbReference type="GO" id="GO:0005886">
    <property type="term" value="C:plasma membrane"/>
    <property type="evidence" value="ECO:0007669"/>
    <property type="project" value="UniProtKB-SubCell"/>
</dbReference>
<reference evidence="9 10" key="1">
    <citation type="submission" date="2016-01" db="EMBL/GenBank/DDBJ databases">
        <title>The new phylogeny of the genus Mycobacterium.</title>
        <authorList>
            <person name="Tarcisio F."/>
            <person name="Conor M."/>
            <person name="Antonella G."/>
            <person name="Elisabetta G."/>
            <person name="Giulia F.S."/>
            <person name="Sara T."/>
            <person name="Anna F."/>
            <person name="Clotilde B."/>
            <person name="Roberto B."/>
            <person name="Veronica D.S."/>
            <person name="Fabio R."/>
            <person name="Monica P."/>
            <person name="Olivier J."/>
            <person name="Enrico T."/>
            <person name="Nicola S."/>
        </authorList>
    </citation>
    <scope>NUCLEOTIDE SEQUENCE [LARGE SCALE GENOMIC DNA]</scope>
    <source>
        <strain evidence="9 10">DSM 44339</strain>
    </source>
</reference>
<dbReference type="AlphaFoldDB" id="A0A1X1SZM1"/>
<keyword evidence="3" id="KW-1003">Cell membrane</keyword>
<evidence type="ECO:0000313" key="9">
    <source>
        <dbReference type="EMBL" id="ORV37363.1"/>
    </source>
</evidence>
<comment type="caution">
    <text evidence="9">The sequence shown here is derived from an EMBL/GenBank/DDBJ whole genome shotgun (WGS) entry which is preliminary data.</text>
</comment>
<accession>A0A1X1SZM1</accession>
<feature type="transmembrane region" description="Helical" evidence="7">
    <location>
        <begin position="324"/>
        <end position="342"/>
    </location>
</feature>
<comment type="subcellular location">
    <subcellularLocation>
        <location evidence="1">Cell membrane</location>
        <topology evidence="1">Multi-pass membrane protein</topology>
    </subcellularLocation>
</comment>
<keyword evidence="5 7" id="KW-1133">Transmembrane helix</keyword>
<feature type="transmembrane region" description="Helical" evidence="7">
    <location>
        <begin position="139"/>
        <end position="157"/>
    </location>
</feature>
<keyword evidence="6 7" id="KW-0472">Membrane</keyword>
<feature type="transmembrane region" description="Helical" evidence="7">
    <location>
        <begin position="114"/>
        <end position="133"/>
    </location>
</feature>
<evidence type="ECO:0000256" key="2">
    <source>
        <dbReference type="ARBA" id="ARBA00006162"/>
    </source>
</evidence>
<keyword evidence="4 7" id="KW-0812">Transmembrane</keyword>
<dbReference type="Gene3D" id="3.10.20.90">
    <property type="entry name" value="Phosphatidylinositol 3-kinase Catalytic Subunit, Chain A, domain 1"/>
    <property type="match status" value="1"/>
</dbReference>
<evidence type="ECO:0000256" key="4">
    <source>
        <dbReference type="ARBA" id="ARBA00022692"/>
    </source>
</evidence>
<dbReference type="Pfam" id="PF08817">
    <property type="entry name" value="YukD"/>
    <property type="match status" value="1"/>
</dbReference>
<evidence type="ECO:0000256" key="7">
    <source>
        <dbReference type="SAM" id="Phobius"/>
    </source>
</evidence>
<evidence type="ECO:0000256" key="6">
    <source>
        <dbReference type="ARBA" id="ARBA00023136"/>
    </source>
</evidence>
<dbReference type="InterPro" id="IPR044049">
    <property type="entry name" value="EccD_transm"/>
</dbReference>
<sequence length="438" mass="43842">MGVAMSADVRHVSVHADDDVGAVDLALPARLPLAALIPDIVRLTGADTGTPARWRLATVCGTVLDDSVPLREQNVRDGDVLLLSAALPRAPRFARTDVVTAVLAAAPPPADTPVLRMIVGLVVASAGVVAGAAGYGSASLITAGVLLCVVAGAAVTASRTGREALVCGPLGCLTVLMAALCGALMVPGPLDVPHALLGAAAAAAVSIALLRFRVGSPVLSTASACAGLLCTVAMSGAVLWPVPRHSVGVALALLALGSLSLAPRLSVMLSGLAPAPSLTEESVTDVDRRAAAGHRLLVGLVIGSTAAAGAGVTVVAIGCLHGSGHWLSGAAFCAVIGAALLLRSRCYAAGRCRWALTLSGLFSVTVAFAVVAVQYGHWAAVVAVCAGVVVIVRESPDEQSPVASRSVEVLEYFVLAAVTPVACTALDVFSLVRSSSLI</sequence>
<evidence type="ECO:0000313" key="10">
    <source>
        <dbReference type="Proteomes" id="UP000193564"/>
    </source>
</evidence>
<evidence type="ECO:0000256" key="1">
    <source>
        <dbReference type="ARBA" id="ARBA00004651"/>
    </source>
</evidence>
<feature type="domain" description="EccD-like transmembrane" evidence="8">
    <location>
        <begin position="118"/>
        <end position="434"/>
    </location>
</feature>
<organism evidence="9 10">
    <name type="scientific">Mycolicibacterium doricum</name>
    <dbReference type="NCBI Taxonomy" id="126673"/>
    <lineage>
        <taxon>Bacteria</taxon>
        <taxon>Bacillati</taxon>
        <taxon>Actinomycetota</taxon>
        <taxon>Actinomycetes</taxon>
        <taxon>Mycobacteriales</taxon>
        <taxon>Mycobacteriaceae</taxon>
        <taxon>Mycolicibacterium</taxon>
    </lineage>
</organism>
<comment type="similarity">
    <text evidence="2">Belongs to the EccD/Snm4 family.</text>
</comment>
<dbReference type="Proteomes" id="UP000193564">
    <property type="component" value="Unassembled WGS sequence"/>
</dbReference>
<dbReference type="OrthoDB" id="4156660at2"/>
<feature type="transmembrane region" description="Helical" evidence="7">
    <location>
        <begin position="164"/>
        <end position="186"/>
    </location>
</feature>
<evidence type="ECO:0000256" key="3">
    <source>
        <dbReference type="ARBA" id="ARBA00022475"/>
    </source>
</evidence>
<proteinExistence type="inferred from homology"/>
<protein>
    <submittedName>
        <fullName evidence="9">Type VII secretion integral membrane protein EccD</fullName>
    </submittedName>
</protein>
<evidence type="ECO:0000259" key="8">
    <source>
        <dbReference type="Pfam" id="PF19053"/>
    </source>
</evidence>
<dbReference type="EMBL" id="LQOS01000049">
    <property type="protein sequence ID" value="ORV37363.1"/>
    <property type="molecule type" value="Genomic_DNA"/>
</dbReference>
<dbReference type="STRING" id="126673.AWC01_16065"/>
<feature type="transmembrane region" description="Helical" evidence="7">
    <location>
        <begin position="354"/>
        <end position="371"/>
    </location>
</feature>
<feature type="transmembrane region" description="Helical" evidence="7">
    <location>
        <begin position="412"/>
        <end position="432"/>
    </location>
</feature>
<feature type="transmembrane region" description="Helical" evidence="7">
    <location>
        <begin position="219"/>
        <end position="240"/>
    </location>
</feature>
<dbReference type="InterPro" id="IPR006707">
    <property type="entry name" value="T7SS_EccD"/>
</dbReference>
<feature type="transmembrane region" description="Helical" evidence="7">
    <location>
        <begin position="296"/>
        <end position="318"/>
    </location>
</feature>
<dbReference type="NCBIfam" id="TIGR03920">
    <property type="entry name" value="T7SS_EccD"/>
    <property type="match status" value="1"/>
</dbReference>